<name>A0ACC0NQ70_RHOML</name>
<gene>
    <name evidence="1" type="ORF">RHMOL_Rhmol05G0172100</name>
</gene>
<dbReference type="Proteomes" id="UP001062846">
    <property type="component" value="Chromosome 5"/>
</dbReference>
<comment type="caution">
    <text evidence="1">The sequence shown here is derived from an EMBL/GenBank/DDBJ whole genome shotgun (WGS) entry which is preliminary data.</text>
</comment>
<sequence>MRPASCCVALSFRVADKYVADVEAREPTSSRSHGIIRTEEIGGAKIAEVDLIAEQFLAMQRYLVGARQSHSWNPVGSCTISSVSY</sequence>
<proteinExistence type="predicted"/>
<reference evidence="1" key="1">
    <citation type="submission" date="2022-02" db="EMBL/GenBank/DDBJ databases">
        <title>Plant Genome Project.</title>
        <authorList>
            <person name="Zhang R.-G."/>
        </authorList>
    </citation>
    <scope>NUCLEOTIDE SEQUENCE</scope>
    <source>
        <strain evidence="1">AT1</strain>
    </source>
</reference>
<protein>
    <submittedName>
        <fullName evidence="1">Uncharacterized protein</fullName>
    </submittedName>
</protein>
<evidence type="ECO:0000313" key="2">
    <source>
        <dbReference type="Proteomes" id="UP001062846"/>
    </source>
</evidence>
<keyword evidence="2" id="KW-1185">Reference proteome</keyword>
<dbReference type="EMBL" id="CM046392">
    <property type="protein sequence ID" value="KAI8555401.1"/>
    <property type="molecule type" value="Genomic_DNA"/>
</dbReference>
<evidence type="ECO:0000313" key="1">
    <source>
        <dbReference type="EMBL" id="KAI8555401.1"/>
    </source>
</evidence>
<organism evidence="1 2">
    <name type="scientific">Rhododendron molle</name>
    <name type="common">Chinese azalea</name>
    <name type="synonym">Azalea mollis</name>
    <dbReference type="NCBI Taxonomy" id="49168"/>
    <lineage>
        <taxon>Eukaryota</taxon>
        <taxon>Viridiplantae</taxon>
        <taxon>Streptophyta</taxon>
        <taxon>Embryophyta</taxon>
        <taxon>Tracheophyta</taxon>
        <taxon>Spermatophyta</taxon>
        <taxon>Magnoliopsida</taxon>
        <taxon>eudicotyledons</taxon>
        <taxon>Gunneridae</taxon>
        <taxon>Pentapetalae</taxon>
        <taxon>asterids</taxon>
        <taxon>Ericales</taxon>
        <taxon>Ericaceae</taxon>
        <taxon>Ericoideae</taxon>
        <taxon>Rhodoreae</taxon>
        <taxon>Rhododendron</taxon>
    </lineage>
</organism>
<accession>A0ACC0NQ70</accession>